<reference evidence="2" key="1">
    <citation type="submission" date="2024-06" db="EMBL/GenBank/DDBJ databases">
        <title>Multi-omics analyses provide insights into the biosynthesis of the anticancer antibiotic pleurotin in Hohenbuehelia grisea.</title>
        <authorList>
            <person name="Weaver J.A."/>
            <person name="Alberti F."/>
        </authorList>
    </citation>
    <scope>NUCLEOTIDE SEQUENCE [LARGE SCALE GENOMIC DNA]</scope>
    <source>
        <strain evidence="2">T-177</strain>
    </source>
</reference>
<comment type="caution">
    <text evidence="1">The sequence shown here is derived from an EMBL/GenBank/DDBJ whole genome shotgun (WGS) entry which is preliminary data.</text>
</comment>
<name>A0ABR3IXZ7_9AGAR</name>
<organism evidence="1 2">
    <name type="scientific">Hohenbuehelia grisea</name>
    <dbReference type="NCBI Taxonomy" id="104357"/>
    <lineage>
        <taxon>Eukaryota</taxon>
        <taxon>Fungi</taxon>
        <taxon>Dikarya</taxon>
        <taxon>Basidiomycota</taxon>
        <taxon>Agaricomycotina</taxon>
        <taxon>Agaricomycetes</taxon>
        <taxon>Agaricomycetidae</taxon>
        <taxon>Agaricales</taxon>
        <taxon>Pleurotineae</taxon>
        <taxon>Pleurotaceae</taxon>
        <taxon>Hohenbuehelia</taxon>
    </lineage>
</organism>
<gene>
    <name evidence="1" type="ORF">HGRIS_010620</name>
</gene>
<protein>
    <submittedName>
        <fullName evidence="1">Uncharacterized protein</fullName>
    </submittedName>
</protein>
<dbReference type="EMBL" id="JASNQZ010000014">
    <property type="protein sequence ID" value="KAL0947995.1"/>
    <property type="molecule type" value="Genomic_DNA"/>
</dbReference>
<dbReference type="Proteomes" id="UP001556367">
    <property type="component" value="Unassembled WGS sequence"/>
</dbReference>
<evidence type="ECO:0000313" key="1">
    <source>
        <dbReference type="EMBL" id="KAL0947995.1"/>
    </source>
</evidence>
<accession>A0ABR3IXZ7</accession>
<keyword evidence="2" id="KW-1185">Reference proteome</keyword>
<proteinExistence type="predicted"/>
<evidence type="ECO:0000313" key="2">
    <source>
        <dbReference type="Proteomes" id="UP001556367"/>
    </source>
</evidence>
<sequence length="267" mass="29952">MSSTTSTPTEVSVEDNLIVRKLQNNLEPPFGTLYFKTERVVILNEETIPISMVASPNIYKYTIAWNVQLYKYAVNGDPHDPDFIKNGGQIYVIMVHSGAIQTSENPFYMRFEFEVAPQGGSNNISALYQYPTTGSGVQVDNKATVLAYEIDFGQTFQMLANGGNEPMSFEAKYYESFTRVESMQKGDKTGMKTMFAITPNSGKEDPENGTLPANTIYQIYGFSVFTNQTLSSWPAKYTFTHRIGFPEGFNLFTAPPKWKSVEIDLGF</sequence>